<accession>A0A481YQ41</accession>
<proteinExistence type="predicted"/>
<evidence type="ECO:0000313" key="2">
    <source>
        <dbReference type="EMBL" id="QBK85373.1"/>
    </source>
</evidence>
<protein>
    <submittedName>
        <fullName evidence="2">Uncharacterized protein</fullName>
    </submittedName>
</protein>
<keyword evidence="1" id="KW-0812">Transmembrane</keyword>
<reference evidence="2" key="1">
    <citation type="journal article" date="2019" name="MBio">
        <title>Virus Genomes from Deep Sea Sediments Expand the Ocean Megavirome and Support Independent Origins of Viral Gigantism.</title>
        <authorList>
            <person name="Backstrom D."/>
            <person name="Yutin N."/>
            <person name="Jorgensen S.L."/>
            <person name="Dharamshi J."/>
            <person name="Homa F."/>
            <person name="Zaremba-Niedwiedzka K."/>
            <person name="Spang A."/>
            <person name="Wolf Y.I."/>
            <person name="Koonin E.V."/>
            <person name="Ettema T.J."/>
        </authorList>
    </citation>
    <scope>NUCLEOTIDE SEQUENCE</scope>
</reference>
<dbReference type="EMBL" id="MK500321">
    <property type="protein sequence ID" value="QBK85373.1"/>
    <property type="molecule type" value="Genomic_DNA"/>
</dbReference>
<evidence type="ECO:0000256" key="1">
    <source>
        <dbReference type="SAM" id="Phobius"/>
    </source>
</evidence>
<keyword evidence="1" id="KW-1133">Transmembrane helix</keyword>
<gene>
    <name evidence="2" type="ORF">LCIVAC01_01820</name>
</gene>
<feature type="transmembrane region" description="Helical" evidence="1">
    <location>
        <begin position="157"/>
        <end position="178"/>
    </location>
</feature>
<sequence length="184" mass="20932">MAHTTYEISPCKGCLLKHGIENINSFNQCCYNTCASFVKGGKDDILQSPCGKACQKCMYDLIILRGKGPCAYWPETPVIHNRPTAFLSCMDQYGDPDKAYQCCLNTAGKFGYPYPGQFREMCWMSRMALVPKEKFTTENFKEYADEKNKKKRKIMPAPFWIALSITLILAVIILFFFLRAVTGK</sequence>
<name>A0A481YQ41_9VIRU</name>
<organism evidence="2">
    <name type="scientific">Iridovirus LCIVAC01</name>
    <dbReference type="NCBI Taxonomy" id="2506607"/>
    <lineage>
        <taxon>Viruses</taxon>
        <taxon>Varidnaviria</taxon>
        <taxon>Bamfordvirae</taxon>
        <taxon>Nucleocytoviricota</taxon>
        <taxon>Megaviricetes</taxon>
        <taxon>Pimascovirales</taxon>
        <taxon>Pimascovirales incertae sedis</taxon>
        <taxon>Iridoviridae</taxon>
    </lineage>
</organism>
<keyword evidence="1" id="KW-0472">Membrane</keyword>